<accession>D2ZZJ3</accession>
<protein>
    <submittedName>
        <fullName evidence="2">Uncharacterized protein</fullName>
    </submittedName>
</protein>
<evidence type="ECO:0000256" key="1">
    <source>
        <dbReference type="SAM" id="Phobius"/>
    </source>
</evidence>
<keyword evidence="1" id="KW-1133">Transmembrane helix</keyword>
<reference evidence="2 3" key="1">
    <citation type="submission" date="2009-10" db="EMBL/GenBank/DDBJ databases">
        <authorList>
            <person name="Weinstock G."/>
            <person name="Sodergren E."/>
            <person name="Clifton S."/>
            <person name="Fulton L."/>
            <person name="Fulton B."/>
            <person name="Courtney L."/>
            <person name="Fronick C."/>
            <person name="Harrison M."/>
            <person name="Strong C."/>
            <person name="Farmer C."/>
            <person name="Delahaunty K."/>
            <person name="Markovic C."/>
            <person name="Hall O."/>
            <person name="Minx P."/>
            <person name="Tomlinson C."/>
            <person name="Mitreva M."/>
            <person name="Nelson J."/>
            <person name="Hou S."/>
            <person name="Wollam A."/>
            <person name="Pepin K.H."/>
            <person name="Johnson M."/>
            <person name="Bhonagiri V."/>
            <person name="Nash W.E."/>
            <person name="Warren W."/>
            <person name="Chinwalla A."/>
            <person name="Mardis E.R."/>
            <person name="Wilson R.K."/>
        </authorList>
    </citation>
    <scope>NUCLEOTIDE SEQUENCE [LARGE SCALE GENOMIC DNA]</scope>
    <source>
        <strain evidence="3">ATCC 25996 / DSM 4631 / NCTC 10774 / M26</strain>
    </source>
</reference>
<feature type="transmembrane region" description="Helical" evidence="1">
    <location>
        <begin position="141"/>
        <end position="160"/>
    </location>
</feature>
<comment type="caution">
    <text evidence="2">The sequence shown here is derived from an EMBL/GenBank/DDBJ whole genome shotgun (WGS) entry which is preliminary data.</text>
</comment>
<proteinExistence type="predicted"/>
<feature type="transmembrane region" description="Helical" evidence="1">
    <location>
        <begin position="53"/>
        <end position="72"/>
    </location>
</feature>
<dbReference type="RefSeq" id="WP_003744210.1">
    <property type="nucleotide sequence ID" value="NZ_ACDX02000019.1"/>
</dbReference>
<keyword evidence="1" id="KW-0812">Transmembrane</keyword>
<dbReference type="Proteomes" id="UP000003344">
    <property type="component" value="Unassembled WGS sequence"/>
</dbReference>
<name>D2ZZJ3_NEIM2</name>
<dbReference type="STRING" id="546266.NEIMUCOT_06069"/>
<gene>
    <name evidence="2" type="ORF">NEIMUCOT_06069</name>
</gene>
<evidence type="ECO:0000313" key="3">
    <source>
        <dbReference type="Proteomes" id="UP000003344"/>
    </source>
</evidence>
<feature type="transmembrane region" description="Helical" evidence="1">
    <location>
        <begin position="210"/>
        <end position="232"/>
    </location>
</feature>
<organism evidence="2 3">
    <name type="scientific">Neisseria mucosa (strain ATCC 25996 / DSM 4631 / NCTC 10774 / M26)</name>
    <dbReference type="NCBI Taxonomy" id="546266"/>
    <lineage>
        <taxon>Bacteria</taxon>
        <taxon>Pseudomonadati</taxon>
        <taxon>Pseudomonadota</taxon>
        <taxon>Betaproteobacteria</taxon>
        <taxon>Neisseriales</taxon>
        <taxon>Neisseriaceae</taxon>
        <taxon>Neisseria</taxon>
    </lineage>
</organism>
<dbReference type="AlphaFoldDB" id="D2ZZJ3"/>
<evidence type="ECO:0000313" key="2">
    <source>
        <dbReference type="EMBL" id="EFC87453.1"/>
    </source>
</evidence>
<feature type="transmembrane region" description="Helical" evidence="1">
    <location>
        <begin position="12"/>
        <end position="33"/>
    </location>
</feature>
<feature type="transmembrane region" description="Helical" evidence="1">
    <location>
        <begin position="116"/>
        <end position="135"/>
    </location>
</feature>
<sequence length="270" mass="31346">MKNHGSPNNLIPMGMVLLTFIICAFVIIFIIAITNWGWIKEAYAWIINNNESIIKLVSLILFPISFFLYSLATKKYMINNTTEEMLNFFSIPYTLQEDSFIIKTNINYWLECIEKITVLVAIVSIYLTIIRFFSVNTPVDAVVSIVSILIMPISIVFLYMHYSMKILTSLIFRKYTPVKFKKEIRAIPSSTKEKLKEKLSKEKLKEILPVLFYILLVSFVSTVMIFYFPIIIGVQMAPTKQEPLEYCQIKNLPPQTQNHCKEKSNLLKIK</sequence>
<keyword evidence="1" id="KW-0472">Membrane</keyword>
<dbReference type="EMBL" id="ACDX02000019">
    <property type="protein sequence ID" value="EFC87453.1"/>
    <property type="molecule type" value="Genomic_DNA"/>
</dbReference>